<proteinExistence type="inferred from homology"/>
<keyword evidence="8" id="KW-0482">Metalloprotease</keyword>
<dbReference type="SUPFAM" id="SSF55486">
    <property type="entry name" value="Metalloproteases ('zincins'), catalytic domain"/>
    <property type="match status" value="1"/>
</dbReference>
<sequence>MISKRKFALSTLTLALLGATQVNAAERQYLQAKTQQLTTVAASQSLTSNSQVSQLVGLTTNESLEVVKVYQEANGDKTIRYQQTYKNIPVLGDHVIITQRADSSFKHAHGAVVSNIAADLSNVTATISQSQAIKLAKQKSFPSHAVVNNVNVSYENENAILAIQLVEGKAKLVYQVSYVQHADEPSRPISIIDAQTGELLSSYDNLQTAEVGTGPGGNQKTGRYEYGVDFGKLDVAQSGNTCTMNNTNVKTVNLNHGSSGSTAYSFTCPENTHKEINGAYSPLNDAHFFGGVVFNMFNDWLNTAPLTFQLTMRVHYRSNYENAFWDGSAMTFGDGYNTFYPLVSLDVSAHEVSHGFTEQNSGLVYQNKSGGLNEAFSDMSGEAAEFYNKGSNDWLVGADIFKGNGALRYMNDPTKDGRSIGHQSDYSSGMDVHYSSGVYNKAFYLLATTTGWDTKKAFLVYAKANQKYWTANTDWDQAGNGVLDAACDLGYDLDAVQSSLQAVGVNSSASSEGCGTPPPPPFVLQNGVPESNLSANTGGEIRYTMDVPQGATNIKFETSGGTGDADLYVKFGSEPTDTDYDCRPYKSGNSETCTGTSTGGKYYVRLKAYSSFSNVTLVGSYSEDGTGTDPIDRTETVSVARNNWQRFTQVLPAGYSDLTVSISGGTGDADLYVTKGAQSTLTQYDCRPYKNGNVENCSFQNPAADTWYIDIYGYSAASNVTLNIKATPAVAN</sequence>
<dbReference type="InterPro" id="IPR007280">
    <property type="entry name" value="Peptidase_C_arc/bac"/>
</dbReference>
<feature type="domain" description="Peptidase C-terminal archaeal/bacterial" evidence="14">
    <location>
        <begin position="542"/>
        <end position="607"/>
    </location>
</feature>
<keyword evidence="6" id="KW-0378">Hydrolase</keyword>
<dbReference type="InterPro" id="IPR025711">
    <property type="entry name" value="PepSY"/>
</dbReference>
<feature type="domain" description="PepSY" evidence="13">
    <location>
        <begin position="127"/>
        <end position="202"/>
    </location>
</feature>
<evidence type="ECO:0000256" key="10">
    <source>
        <dbReference type="SAM" id="SignalP"/>
    </source>
</evidence>
<dbReference type="CDD" id="cd09597">
    <property type="entry name" value="M4_TLP"/>
    <property type="match status" value="1"/>
</dbReference>
<evidence type="ECO:0000256" key="9">
    <source>
        <dbReference type="ARBA" id="ARBA00023145"/>
    </source>
</evidence>
<dbReference type="Pfam" id="PF03413">
    <property type="entry name" value="PepSY"/>
    <property type="match status" value="1"/>
</dbReference>
<dbReference type="PANTHER" id="PTHR33794:SF1">
    <property type="entry name" value="BACILLOLYSIN"/>
    <property type="match status" value="1"/>
</dbReference>
<dbReference type="Gene3D" id="3.10.450.490">
    <property type="match status" value="1"/>
</dbReference>
<dbReference type="Proteomes" id="UP001548189">
    <property type="component" value="Unassembled WGS sequence"/>
</dbReference>
<dbReference type="InterPro" id="IPR050728">
    <property type="entry name" value="Zinc_Metalloprotease_M4"/>
</dbReference>
<evidence type="ECO:0000256" key="7">
    <source>
        <dbReference type="ARBA" id="ARBA00022833"/>
    </source>
</evidence>
<dbReference type="InterPro" id="IPR027268">
    <property type="entry name" value="Peptidase_M4/M1_CTD_sf"/>
</dbReference>
<comment type="similarity">
    <text evidence="2">Belongs to the peptidase M4 family.</text>
</comment>
<accession>A0ABV2BVE1</accession>
<dbReference type="InterPro" id="IPR013856">
    <property type="entry name" value="Peptidase_M4_domain"/>
</dbReference>
<name>A0ABV2BVE1_9GAMM</name>
<evidence type="ECO:0000256" key="8">
    <source>
        <dbReference type="ARBA" id="ARBA00023049"/>
    </source>
</evidence>
<dbReference type="InterPro" id="IPR011096">
    <property type="entry name" value="FTP_domain"/>
</dbReference>
<keyword evidence="9" id="KW-0865">Zymogen</keyword>
<dbReference type="InterPro" id="IPR023612">
    <property type="entry name" value="Peptidase_M4"/>
</dbReference>
<dbReference type="RefSeq" id="WP_353896498.1">
    <property type="nucleotide sequence ID" value="NZ_JBEVCJ010000014.1"/>
</dbReference>
<evidence type="ECO:0000256" key="2">
    <source>
        <dbReference type="ARBA" id="ARBA00009388"/>
    </source>
</evidence>
<dbReference type="Pfam" id="PF02868">
    <property type="entry name" value="Peptidase_M4_C"/>
    <property type="match status" value="1"/>
</dbReference>
<feature type="domain" description="FTP" evidence="15">
    <location>
        <begin position="63"/>
        <end position="111"/>
    </location>
</feature>
<evidence type="ECO:0000259" key="11">
    <source>
        <dbReference type="Pfam" id="PF01447"/>
    </source>
</evidence>
<dbReference type="Pfam" id="PF07504">
    <property type="entry name" value="FTP"/>
    <property type="match status" value="1"/>
</dbReference>
<keyword evidence="3" id="KW-0645">Protease</keyword>
<evidence type="ECO:0000313" key="16">
    <source>
        <dbReference type="EMBL" id="MET1255913.1"/>
    </source>
</evidence>
<dbReference type="PRINTS" id="PR00730">
    <property type="entry name" value="THERMOLYSIN"/>
</dbReference>
<dbReference type="Pfam" id="PF01447">
    <property type="entry name" value="Peptidase_M4"/>
    <property type="match status" value="1"/>
</dbReference>
<comment type="caution">
    <text evidence="16">The sequence shown here is derived from an EMBL/GenBank/DDBJ whole genome shotgun (WGS) entry which is preliminary data.</text>
</comment>
<evidence type="ECO:0000259" key="12">
    <source>
        <dbReference type="Pfam" id="PF02868"/>
    </source>
</evidence>
<organism evidence="16 17">
    <name type="scientific">Aliikangiella maris</name>
    <dbReference type="NCBI Taxonomy" id="3162458"/>
    <lineage>
        <taxon>Bacteria</taxon>
        <taxon>Pseudomonadati</taxon>
        <taxon>Pseudomonadota</taxon>
        <taxon>Gammaproteobacteria</taxon>
        <taxon>Oceanospirillales</taxon>
        <taxon>Pleioneaceae</taxon>
        <taxon>Aliikangiella</taxon>
    </lineage>
</organism>
<feature type="domain" description="Peptidase M4" evidence="11">
    <location>
        <begin position="220"/>
        <end position="358"/>
    </location>
</feature>
<keyword evidence="4" id="KW-0479">Metal-binding</keyword>
<keyword evidence="17" id="KW-1185">Reference proteome</keyword>
<feature type="domain" description="Peptidase M4 C-terminal" evidence="12">
    <location>
        <begin position="361"/>
        <end position="505"/>
    </location>
</feature>
<evidence type="ECO:0000256" key="4">
    <source>
        <dbReference type="ARBA" id="ARBA00022723"/>
    </source>
</evidence>
<dbReference type="InterPro" id="IPR001570">
    <property type="entry name" value="Peptidase_M4_C_domain"/>
</dbReference>
<evidence type="ECO:0000259" key="14">
    <source>
        <dbReference type="Pfam" id="PF04151"/>
    </source>
</evidence>
<protein>
    <submittedName>
        <fullName evidence="16">M4 family metallopeptidase</fullName>
    </submittedName>
</protein>
<reference evidence="16 17" key="1">
    <citation type="submission" date="2024-06" db="EMBL/GenBank/DDBJ databases">
        <authorList>
            <person name="Li F."/>
        </authorList>
    </citation>
    <scope>NUCLEOTIDE SEQUENCE [LARGE SCALE GENOMIC DNA]</scope>
    <source>
        <strain evidence="16 17">GXAS 311</strain>
    </source>
</reference>
<evidence type="ECO:0000259" key="13">
    <source>
        <dbReference type="Pfam" id="PF03413"/>
    </source>
</evidence>
<dbReference type="Gene3D" id="3.10.170.10">
    <property type="match status" value="1"/>
</dbReference>
<evidence type="ECO:0000256" key="1">
    <source>
        <dbReference type="ARBA" id="ARBA00001947"/>
    </source>
</evidence>
<feature type="signal peptide" evidence="10">
    <location>
        <begin position="1"/>
        <end position="24"/>
    </location>
</feature>
<comment type="cofactor">
    <cofactor evidence="1">
        <name>Zn(2+)</name>
        <dbReference type="ChEBI" id="CHEBI:29105"/>
    </cofactor>
</comment>
<keyword evidence="7" id="KW-0862">Zinc</keyword>
<dbReference type="PANTHER" id="PTHR33794">
    <property type="entry name" value="BACILLOLYSIN"/>
    <property type="match status" value="1"/>
</dbReference>
<dbReference type="Gene3D" id="3.10.450.40">
    <property type="match status" value="1"/>
</dbReference>
<evidence type="ECO:0000259" key="15">
    <source>
        <dbReference type="Pfam" id="PF07504"/>
    </source>
</evidence>
<evidence type="ECO:0000256" key="5">
    <source>
        <dbReference type="ARBA" id="ARBA00022729"/>
    </source>
</evidence>
<gene>
    <name evidence="16" type="ORF">ABVT43_12305</name>
</gene>
<dbReference type="Pfam" id="PF04151">
    <property type="entry name" value="PPC"/>
    <property type="match status" value="2"/>
</dbReference>
<keyword evidence="5 10" id="KW-0732">Signal</keyword>
<dbReference type="Gene3D" id="2.60.120.380">
    <property type="match status" value="2"/>
</dbReference>
<feature type="chain" id="PRO_5045295562" evidence="10">
    <location>
        <begin position="25"/>
        <end position="732"/>
    </location>
</feature>
<evidence type="ECO:0000313" key="17">
    <source>
        <dbReference type="Proteomes" id="UP001548189"/>
    </source>
</evidence>
<evidence type="ECO:0000256" key="3">
    <source>
        <dbReference type="ARBA" id="ARBA00022670"/>
    </source>
</evidence>
<feature type="domain" description="Peptidase C-terminal archaeal/bacterial" evidence="14">
    <location>
        <begin position="650"/>
        <end position="713"/>
    </location>
</feature>
<evidence type="ECO:0000256" key="6">
    <source>
        <dbReference type="ARBA" id="ARBA00022801"/>
    </source>
</evidence>
<dbReference type="EMBL" id="JBEVCJ010000014">
    <property type="protein sequence ID" value="MET1255913.1"/>
    <property type="molecule type" value="Genomic_DNA"/>
</dbReference>
<dbReference type="Gene3D" id="1.10.390.10">
    <property type="entry name" value="Neutral Protease Domain 2"/>
    <property type="match status" value="1"/>
</dbReference>